<proteinExistence type="predicted"/>
<gene>
    <name evidence="6" type="ORF">EJ357_05945</name>
</gene>
<dbReference type="KEGG" id="scya:EJ357_05945"/>
<dbReference type="InterPro" id="IPR036271">
    <property type="entry name" value="Tet_transcr_reg_TetR-rel_C_sf"/>
</dbReference>
<dbReference type="SUPFAM" id="SSF46689">
    <property type="entry name" value="Homeodomain-like"/>
    <property type="match status" value="1"/>
</dbReference>
<dbReference type="InterPro" id="IPR009057">
    <property type="entry name" value="Homeodomain-like_sf"/>
</dbReference>
<dbReference type="GO" id="GO:0000976">
    <property type="term" value="F:transcription cis-regulatory region binding"/>
    <property type="evidence" value="ECO:0007669"/>
    <property type="project" value="TreeGrafter"/>
</dbReference>
<protein>
    <submittedName>
        <fullName evidence="6">TetR/AcrR family transcriptional regulator</fullName>
    </submittedName>
</protein>
<dbReference type="RefSeq" id="WP_126389318.1">
    <property type="nucleotide sequence ID" value="NZ_CP034539.1"/>
</dbReference>
<dbReference type="InterPro" id="IPR011075">
    <property type="entry name" value="TetR_C"/>
</dbReference>
<accession>A0A3S9M1I8</accession>
<dbReference type="GO" id="GO:0003700">
    <property type="term" value="F:DNA-binding transcription factor activity"/>
    <property type="evidence" value="ECO:0007669"/>
    <property type="project" value="TreeGrafter"/>
</dbReference>
<dbReference type="Gene3D" id="1.10.10.60">
    <property type="entry name" value="Homeodomain-like"/>
    <property type="match status" value="1"/>
</dbReference>
<dbReference type="PROSITE" id="PS01081">
    <property type="entry name" value="HTH_TETR_1"/>
    <property type="match status" value="1"/>
</dbReference>
<evidence type="ECO:0000313" key="7">
    <source>
        <dbReference type="Proteomes" id="UP000280298"/>
    </source>
</evidence>
<dbReference type="InterPro" id="IPR001647">
    <property type="entry name" value="HTH_TetR"/>
</dbReference>
<name>A0A3S9M1I8_9ACTN</name>
<evidence type="ECO:0000313" key="6">
    <source>
        <dbReference type="EMBL" id="AZQ33045.1"/>
    </source>
</evidence>
<evidence type="ECO:0000256" key="2">
    <source>
        <dbReference type="ARBA" id="ARBA00023125"/>
    </source>
</evidence>
<feature type="DNA-binding region" description="H-T-H motif" evidence="4">
    <location>
        <begin position="44"/>
        <end position="63"/>
    </location>
</feature>
<dbReference type="PANTHER" id="PTHR30055">
    <property type="entry name" value="HTH-TYPE TRANSCRIPTIONAL REGULATOR RUTR"/>
    <property type="match status" value="1"/>
</dbReference>
<sequence>MESTSRDDVDRRPTGSAVLRESVTETIRRAVFEELAQTGFARMSMEAVTRRARVGKAALYRRWPSKEAMVVELVSEAAAEHLPATAGSGSLRDDVERFVRDTMADLRHPLVGRIVPDLVAESARNPSLSAALHEAVLAPRRAAVATVLQQAIDRGELPADIDMSLAVDLFGAPLYFRMLAVGGPTDEAYVARLTRAVLAALAASR</sequence>
<dbReference type="PANTHER" id="PTHR30055:SF148">
    <property type="entry name" value="TETR-FAMILY TRANSCRIPTIONAL REGULATOR"/>
    <property type="match status" value="1"/>
</dbReference>
<evidence type="ECO:0000256" key="1">
    <source>
        <dbReference type="ARBA" id="ARBA00023015"/>
    </source>
</evidence>
<dbReference type="PROSITE" id="PS50977">
    <property type="entry name" value="HTH_TETR_2"/>
    <property type="match status" value="1"/>
</dbReference>
<dbReference type="Pfam" id="PF00440">
    <property type="entry name" value="TetR_N"/>
    <property type="match status" value="1"/>
</dbReference>
<keyword evidence="2 4" id="KW-0238">DNA-binding</keyword>
<dbReference type="SUPFAM" id="SSF48498">
    <property type="entry name" value="Tetracyclin repressor-like, C-terminal domain"/>
    <property type="match status" value="1"/>
</dbReference>
<keyword evidence="3" id="KW-0804">Transcription</keyword>
<dbReference type="Gene3D" id="1.10.357.10">
    <property type="entry name" value="Tetracycline Repressor, domain 2"/>
    <property type="match status" value="1"/>
</dbReference>
<organism evidence="6 7">
    <name type="scientific">Streptomyces cyaneochromogenes</name>
    <dbReference type="NCBI Taxonomy" id="2496836"/>
    <lineage>
        <taxon>Bacteria</taxon>
        <taxon>Bacillati</taxon>
        <taxon>Actinomycetota</taxon>
        <taxon>Actinomycetes</taxon>
        <taxon>Kitasatosporales</taxon>
        <taxon>Streptomycetaceae</taxon>
        <taxon>Streptomyces</taxon>
    </lineage>
</organism>
<keyword evidence="1" id="KW-0805">Transcription regulation</keyword>
<dbReference type="InterPro" id="IPR023772">
    <property type="entry name" value="DNA-bd_HTH_TetR-type_CS"/>
</dbReference>
<dbReference type="EMBL" id="CP034539">
    <property type="protein sequence ID" value="AZQ33045.1"/>
    <property type="molecule type" value="Genomic_DNA"/>
</dbReference>
<keyword evidence="7" id="KW-1185">Reference proteome</keyword>
<dbReference type="Pfam" id="PF16859">
    <property type="entry name" value="TetR_C_11"/>
    <property type="match status" value="1"/>
</dbReference>
<evidence type="ECO:0000256" key="4">
    <source>
        <dbReference type="PROSITE-ProRule" id="PRU00335"/>
    </source>
</evidence>
<dbReference type="InterPro" id="IPR050109">
    <property type="entry name" value="HTH-type_TetR-like_transc_reg"/>
</dbReference>
<reference evidence="6 7" key="1">
    <citation type="journal article" date="2019" name="Int. J. Syst. Evol. Microbiol.">
        <title>Streptomyces cyaneochromogenes sp. nov., a blue pigment-producing actinomycete from manganese-contaminated soil.</title>
        <authorList>
            <person name="Tang X."/>
            <person name="Zhao J."/>
            <person name="Li K."/>
            <person name="Chen Z."/>
            <person name="Sun Y."/>
            <person name="Gao J."/>
        </authorList>
    </citation>
    <scope>NUCLEOTIDE SEQUENCE [LARGE SCALE GENOMIC DNA]</scope>
    <source>
        <strain evidence="6 7">MK-45</strain>
    </source>
</reference>
<evidence type="ECO:0000259" key="5">
    <source>
        <dbReference type="PROSITE" id="PS50977"/>
    </source>
</evidence>
<feature type="domain" description="HTH tetR-type" evidence="5">
    <location>
        <begin position="21"/>
        <end position="81"/>
    </location>
</feature>
<dbReference type="Proteomes" id="UP000280298">
    <property type="component" value="Chromosome"/>
</dbReference>
<evidence type="ECO:0000256" key="3">
    <source>
        <dbReference type="ARBA" id="ARBA00023163"/>
    </source>
</evidence>
<dbReference type="OrthoDB" id="9796019at2"/>
<dbReference type="AlphaFoldDB" id="A0A3S9M1I8"/>